<dbReference type="CDD" id="cd07067">
    <property type="entry name" value="HP_PGM_like"/>
    <property type="match status" value="1"/>
</dbReference>
<proteinExistence type="predicted"/>
<dbReference type="SMART" id="SM00855">
    <property type="entry name" value="PGAM"/>
    <property type="match status" value="1"/>
</dbReference>
<evidence type="ECO:0000313" key="2">
    <source>
        <dbReference type="Proteomes" id="UP000002601"/>
    </source>
</evidence>
<dbReference type="GO" id="GO:0016791">
    <property type="term" value="F:phosphatase activity"/>
    <property type="evidence" value="ECO:0007669"/>
    <property type="project" value="TreeGrafter"/>
</dbReference>
<dbReference type="InterPro" id="IPR013078">
    <property type="entry name" value="His_Pase_superF_clade-1"/>
</dbReference>
<dbReference type="EMBL" id="CP001649">
    <property type="protein sequence ID" value="ACS78357.1"/>
    <property type="molecule type" value="Genomic_DNA"/>
</dbReference>
<dbReference type="OrthoDB" id="9781415at2"/>
<dbReference type="STRING" id="526222.Desal_0290"/>
<gene>
    <name evidence="1" type="ordered locus">Desal_0290</name>
</gene>
<protein>
    <submittedName>
        <fullName evidence="1">Phosphoglycerate mutase</fullName>
    </submittedName>
</protein>
<dbReference type="Gene3D" id="3.40.50.1240">
    <property type="entry name" value="Phosphoglycerate mutase-like"/>
    <property type="match status" value="1"/>
</dbReference>
<dbReference type="RefSeq" id="WP_012765883.1">
    <property type="nucleotide sequence ID" value="NC_012881.1"/>
</dbReference>
<accession>C6BWB3</accession>
<dbReference type="PIRSF" id="PIRSF000709">
    <property type="entry name" value="6PFK_2-Ptase"/>
    <property type="match status" value="1"/>
</dbReference>
<dbReference type="Pfam" id="PF00300">
    <property type="entry name" value="His_Phos_1"/>
    <property type="match status" value="1"/>
</dbReference>
<dbReference type="InterPro" id="IPR050275">
    <property type="entry name" value="PGM_Phosphatase"/>
</dbReference>
<evidence type="ECO:0000313" key="1">
    <source>
        <dbReference type="EMBL" id="ACS78357.1"/>
    </source>
</evidence>
<dbReference type="InterPro" id="IPR029033">
    <property type="entry name" value="His_PPase_superfam"/>
</dbReference>
<keyword evidence="2" id="KW-1185">Reference proteome</keyword>
<dbReference type="KEGG" id="dsa:Desal_0290"/>
<sequence length="206" mass="22979">MIVLIRHGEIEGGKGRAVGQINLPLSEKGLTQAAQLADSLSTFQPRRIYCSPLTRTVQTVSFIEKRCSLKAIHVPEIKEINLGEWEGIDFAELKERSPQDYQKRGEDIAGFRAPGGENFNDLEQRVSSFLDSLDDKEPVIAVTHAGVIRTVLHIVLDFPLDNIFRMKPDYCHATVIARNKRGFSLQAYNLPPTSGLGDHLLTLMPD</sequence>
<reference evidence="1 2" key="1">
    <citation type="submission" date="2009-06" db="EMBL/GenBank/DDBJ databases">
        <title>Complete sequence of Desulfovibrio salexigens DSM 2638.</title>
        <authorList>
            <consortium name="US DOE Joint Genome Institute"/>
            <person name="Lucas S."/>
            <person name="Copeland A."/>
            <person name="Lapidus A."/>
            <person name="Glavina del Rio T."/>
            <person name="Tice H."/>
            <person name="Bruce D."/>
            <person name="Goodwin L."/>
            <person name="Pitluck S."/>
            <person name="Munk A.C."/>
            <person name="Brettin T."/>
            <person name="Detter J.C."/>
            <person name="Han C."/>
            <person name="Tapia R."/>
            <person name="Larimer F."/>
            <person name="Land M."/>
            <person name="Hauser L."/>
            <person name="Kyrpides N."/>
            <person name="Anderson I."/>
            <person name="Wall J.D."/>
            <person name="Arkin A.P."/>
            <person name="Dehal P."/>
            <person name="Chivian D."/>
            <person name="Giles B."/>
            <person name="Hazen T.C."/>
        </authorList>
    </citation>
    <scope>NUCLEOTIDE SEQUENCE [LARGE SCALE GENOMIC DNA]</scope>
    <source>
        <strain evidence="2">ATCC 14822 / DSM 2638 / NCIMB 8403 / VKM B-1763</strain>
    </source>
</reference>
<organism evidence="1 2">
    <name type="scientific">Maridesulfovibrio salexigens (strain ATCC 14822 / DSM 2638 / NCIMB 8403 / VKM B-1763)</name>
    <name type="common">Desulfovibrio salexigens</name>
    <dbReference type="NCBI Taxonomy" id="526222"/>
    <lineage>
        <taxon>Bacteria</taxon>
        <taxon>Pseudomonadati</taxon>
        <taxon>Thermodesulfobacteriota</taxon>
        <taxon>Desulfovibrionia</taxon>
        <taxon>Desulfovibrionales</taxon>
        <taxon>Desulfovibrionaceae</taxon>
        <taxon>Maridesulfovibrio</taxon>
    </lineage>
</organism>
<name>C6BWB3_MARSD</name>
<dbReference type="Proteomes" id="UP000002601">
    <property type="component" value="Chromosome"/>
</dbReference>
<dbReference type="AlphaFoldDB" id="C6BWB3"/>
<dbReference type="SUPFAM" id="SSF53254">
    <property type="entry name" value="Phosphoglycerate mutase-like"/>
    <property type="match status" value="1"/>
</dbReference>
<dbReference type="HOGENOM" id="CLU_033323_8_4_7"/>
<dbReference type="eggNOG" id="COG0406">
    <property type="taxonomic scope" value="Bacteria"/>
</dbReference>
<dbReference type="PANTHER" id="PTHR48100">
    <property type="entry name" value="BROAD-SPECIFICITY PHOSPHATASE YOR283W-RELATED"/>
    <property type="match status" value="1"/>
</dbReference>